<feature type="domain" description="SH3" evidence="3">
    <location>
        <begin position="54"/>
        <end position="117"/>
    </location>
</feature>
<dbReference type="InterPro" id="IPR001452">
    <property type="entry name" value="SH3_domain"/>
</dbReference>
<accession>A0A4Y9YM42</accession>
<dbReference type="PROSITE" id="PS50002">
    <property type="entry name" value="SH3"/>
    <property type="match status" value="1"/>
</dbReference>
<evidence type="ECO:0000313" key="5">
    <source>
        <dbReference type="Proteomes" id="UP000298327"/>
    </source>
</evidence>
<dbReference type="Gene3D" id="2.30.30.40">
    <property type="entry name" value="SH3 Domains"/>
    <property type="match status" value="1"/>
</dbReference>
<reference evidence="4 5" key="1">
    <citation type="submission" date="2019-02" db="EMBL/GenBank/DDBJ databases">
        <title>Genome sequencing of the rare red list fungi Dentipellis fragilis.</title>
        <authorList>
            <person name="Buettner E."/>
            <person name="Kellner H."/>
        </authorList>
    </citation>
    <scope>NUCLEOTIDE SEQUENCE [LARGE SCALE GENOMIC DNA]</scope>
    <source>
        <strain evidence="4 5">DSM 105465</strain>
    </source>
</reference>
<dbReference type="Proteomes" id="UP000298327">
    <property type="component" value="Unassembled WGS sequence"/>
</dbReference>
<dbReference type="InterPro" id="IPR036028">
    <property type="entry name" value="SH3-like_dom_sf"/>
</dbReference>
<sequence length="135" mass="15186">MQHIITSLVIPRDTFDLPPVPASPRTTSMGQPRTPTVCTPKSTVSSLFSAKSSSLPRLMDVASTFNPSREDELAVRVGEVLRLLEEFEDEWCLVQRVGPVDAEKGVIPRFCLQERRRTAPHRRFASHVFSIQGRK</sequence>
<proteinExistence type="predicted"/>
<evidence type="ECO:0000256" key="1">
    <source>
        <dbReference type="ARBA" id="ARBA00022443"/>
    </source>
</evidence>
<dbReference type="SUPFAM" id="SSF50044">
    <property type="entry name" value="SH3-domain"/>
    <property type="match status" value="1"/>
</dbReference>
<comment type="caution">
    <text evidence="4">The sequence shown here is derived from an EMBL/GenBank/DDBJ whole genome shotgun (WGS) entry which is preliminary data.</text>
</comment>
<dbReference type="STRING" id="205917.A0A4Y9YM42"/>
<evidence type="ECO:0000313" key="4">
    <source>
        <dbReference type="EMBL" id="TFY62049.1"/>
    </source>
</evidence>
<dbReference type="SMART" id="SM00326">
    <property type="entry name" value="SH3"/>
    <property type="match status" value="1"/>
</dbReference>
<gene>
    <name evidence="4" type="ORF">EVG20_g6839</name>
</gene>
<evidence type="ECO:0000259" key="3">
    <source>
        <dbReference type="PROSITE" id="PS50002"/>
    </source>
</evidence>
<evidence type="ECO:0000256" key="2">
    <source>
        <dbReference type="PROSITE-ProRule" id="PRU00192"/>
    </source>
</evidence>
<protein>
    <recommendedName>
        <fullName evidence="3">SH3 domain-containing protein</fullName>
    </recommendedName>
</protein>
<organism evidence="4 5">
    <name type="scientific">Dentipellis fragilis</name>
    <dbReference type="NCBI Taxonomy" id="205917"/>
    <lineage>
        <taxon>Eukaryota</taxon>
        <taxon>Fungi</taxon>
        <taxon>Dikarya</taxon>
        <taxon>Basidiomycota</taxon>
        <taxon>Agaricomycotina</taxon>
        <taxon>Agaricomycetes</taxon>
        <taxon>Russulales</taxon>
        <taxon>Hericiaceae</taxon>
        <taxon>Dentipellis</taxon>
    </lineage>
</organism>
<name>A0A4Y9YM42_9AGAM</name>
<keyword evidence="1 2" id="KW-0728">SH3 domain</keyword>
<dbReference type="Pfam" id="PF14604">
    <property type="entry name" value="SH3_9"/>
    <property type="match status" value="1"/>
</dbReference>
<dbReference type="OrthoDB" id="5340910at2759"/>
<dbReference type="EMBL" id="SEOQ01000481">
    <property type="protein sequence ID" value="TFY62049.1"/>
    <property type="molecule type" value="Genomic_DNA"/>
</dbReference>
<dbReference type="AlphaFoldDB" id="A0A4Y9YM42"/>
<keyword evidence="5" id="KW-1185">Reference proteome</keyword>